<gene>
    <name evidence="2" type="ORF">Pyn_21195</name>
</gene>
<sequence length="112" mass="12689">MHSGTGLDSYFQWDKSPTNPSIENLRGTMGLERHRLLSPFFDWPPLPLSFVLLCPCFLLCSFDCLHLFFFLLLLLLLLGSSPRLSVISYPEVLDLEQVVKGLSGELVVLYDV</sequence>
<comment type="caution">
    <text evidence="2">The sequence shown here is derived from an EMBL/GenBank/DDBJ whole genome shotgun (WGS) entry which is preliminary data.</text>
</comment>
<keyword evidence="1" id="KW-1133">Transmembrane helix</keyword>
<evidence type="ECO:0000313" key="3">
    <source>
        <dbReference type="Proteomes" id="UP000250321"/>
    </source>
</evidence>
<keyword evidence="1" id="KW-0812">Transmembrane</keyword>
<evidence type="ECO:0000256" key="1">
    <source>
        <dbReference type="SAM" id="Phobius"/>
    </source>
</evidence>
<proteinExistence type="predicted"/>
<protein>
    <submittedName>
        <fullName evidence="2">Uncharacterized protein</fullName>
    </submittedName>
</protein>
<evidence type="ECO:0000313" key="2">
    <source>
        <dbReference type="EMBL" id="PQM38787.1"/>
    </source>
</evidence>
<reference evidence="2 3" key="1">
    <citation type="submission" date="2018-02" db="EMBL/GenBank/DDBJ databases">
        <title>Draft genome of wild Prunus yedoensis var. nudiflora.</title>
        <authorList>
            <person name="Baek S."/>
            <person name="Kim J.-H."/>
            <person name="Choi K."/>
            <person name="Kim G.-B."/>
            <person name="Cho A."/>
            <person name="Jang H."/>
            <person name="Shin C.-H."/>
            <person name="Yu H.-J."/>
            <person name="Mun J.-H."/>
        </authorList>
    </citation>
    <scope>NUCLEOTIDE SEQUENCE [LARGE SCALE GENOMIC DNA]</scope>
    <source>
        <strain evidence="3">cv. Jeju island</strain>
        <tissue evidence="2">Leaf</tissue>
    </source>
</reference>
<feature type="transmembrane region" description="Helical" evidence="1">
    <location>
        <begin position="50"/>
        <end position="78"/>
    </location>
</feature>
<dbReference type="AlphaFoldDB" id="A0A314UMQ4"/>
<organism evidence="2 3">
    <name type="scientific">Prunus yedoensis var. nudiflora</name>
    <dbReference type="NCBI Taxonomy" id="2094558"/>
    <lineage>
        <taxon>Eukaryota</taxon>
        <taxon>Viridiplantae</taxon>
        <taxon>Streptophyta</taxon>
        <taxon>Embryophyta</taxon>
        <taxon>Tracheophyta</taxon>
        <taxon>Spermatophyta</taxon>
        <taxon>Magnoliopsida</taxon>
        <taxon>eudicotyledons</taxon>
        <taxon>Gunneridae</taxon>
        <taxon>Pentapetalae</taxon>
        <taxon>rosids</taxon>
        <taxon>fabids</taxon>
        <taxon>Rosales</taxon>
        <taxon>Rosaceae</taxon>
        <taxon>Amygdaloideae</taxon>
        <taxon>Amygdaleae</taxon>
        <taxon>Prunus</taxon>
    </lineage>
</organism>
<dbReference type="Proteomes" id="UP000250321">
    <property type="component" value="Unassembled WGS sequence"/>
</dbReference>
<accession>A0A314UMQ4</accession>
<name>A0A314UMQ4_PRUYE</name>
<keyword evidence="3" id="KW-1185">Reference proteome</keyword>
<dbReference type="EMBL" id="PJQY01003277">
    <property type="protein sequence ID" value="PQM38787.1"/>
    <property type="molecule type" value="Genomic_DNA"/>
</dbReference>
<keyword evidence="1" id="KW-0472">Membrane</keyword>